<comment type="caution">
    <text evidence="3">The sequence shown here is derived from an EMBL/GenBank/DDBJ whole genome shotgun (WGS) entry which is preliminary data.</text>
</comment>
<keyword evidence="1" id="KW-0547">Nucleotide-binding</keyword>
<evidence type="ECO:0000256" key="1">
    <source>
        <dbReference type="ARBA" id="ARBA00022741"/>
    </source>
</evidence>
<dbReference type="InterPro" id="IPR042099">
    <property type="entry name" value="ANL_N_sf"/>
</dbReference>
<dbReference type="Proteomes" id="UP000029665">
    <property type="component" value="Unassembled WGS sequence"/>
</dbReference>
<dbReference type="PANTHER" id="PTHR43272">
    <property type="entry name" value="LONG-CHAIN-FATTY-ACID--COA LIGASE"/>
    <property type="match status" value="1"/>
</dbReference>
<evidence type="ECO:0000313" key="4">
    <source>
        <dbReference type="Proteomes" id="UP000029665"/>
    </source>
</evidence>
<evidence type="ECO:0000256" key="2">
    <source>
        <dbReference type="ARBA" id="ARBA00022840"/>
    </source>
</evidence>
<keyword evidence="2" id="KW-0067">ATP-binding</keyword>
<dbReference type="Gene3D" id="3.40.50.12780">
    <property type="entry name" value="N-terminal domain of ligase-like"/>
    <property type="match status" value="1"/>
</dbReference>
<keyword evidence="4" id="KW-1185">Reference proteome</keyword>
<dbReference type="GO" id="GO:0004467">
    <property type="term" value="F:long-chain fatty acid-CoA ligase activity"/>
    <property type="evidence" value="ECO:0007669"/>
    <property type="project" value="TreeGrafter"/>
</dbReference>
<dbReference type="GO" id="GO:0005524">
    <property type="term" value="F:ATP binding"/>
    <property type="evidence" value="ECO:0007669"/>
    <property type="project" value="UniProtKB-KW"/>
</dbReference>
<protein>
    <recommendedName>
        <fullName evidence="5">AMP-dependent synthetase/ligase domain-containing protein</fullName>
    </recommendedName>
</protein>
<dbReference type="OrthoDB" id="1700726at2759"/>
<accession>A0A060S8R5</accession>
<dbReference type="GO" id="GO:0016020">
    <property type="term" value="C:membrane"/>
    <property type="evidence" value="ECO:0007669"/>
    <property type="project" value="TreeGrafter"/>
</dbReference>
<name>A0A060S8R5_PYCCI</name>
<dbReference type="STRING" id="5643.A0A060S8R5"/>
<sequence length="284" mass="31440">MPEFKKINDLPVQLPPNADYNKQTVAVPGTERPGQTGKYLANLVTSAERNTESCVRVILMAVKQSTVIFDLITLDSPGVFSNLLEVWDEGYRRSKGGPFLAHRPVISKKPLQFANYYVWQSWPEVAARRSAIGSAVHRMFLDGQLGGRDMDTVGIWSKNCPSEGNCADWLIVDLALQAYGKVSVPLYDTLGADSVEMTVIFAAPEHIPFLLTIAPKLKTLKMIVSLEALSDEEKTVLSTWGKTQKLKVMDLGEGEFETSMPPCTAHKDGCSVLRLQWRNLGKPT</sequence>
<dbReference type="EMBL" id="CCBP010000093">
    <property type="protein sequence ID" value="CDO70862.1"/>
    <property type="molecule type" value="Genomic_DNA"/>
</dbReference>
<dbReference type="SUPFAM" id="SSF56801">
    <property type="entry name" value="Acetyl-CoA synthetase-like"/>
    <property type="match status" value="1"/>
</dbReference>
<dbReference type="GO" id="GO:0005783">
    <property type="term" value="C:endoplasmic reticulum"/>
    <property type="evidence" value="ECO:0007669"/>
    <property type="project" value="TreeGrafter"/>
</dbReference>
<organism evidence="3 4">
    <name type="scientific">Pycnoporus cinnabarinus</name>
    <name type="common">Cinnabar-red polypore</name>
    <name type="synonym">Trametes cinnabarina</name>
    <dbReference type="NCBI Taxonomy" id="5643"/>
    <lineage>
        <taxon>Eukaryota</taxon>
        <taxon>Fungi</taxon>
        <taxon>Dikarya</taxon>
        <taxon>Basidiomycota</taxon>
        <taxon>Agaricomycotina</taxon>
        <taxon>Agaricomycetes</taxon>
        <taxon>Polyporales</taxon>
        <taxon>Polyporaceae</taxon>
        <taxon>Trametes</taxon>
    </lineage>
</organism>
<evidence type="ECO:0000313" key="3">
    <source>
        <dbReference type="EMBL" id="CDO70862.1"/>
    </source>
</evidence>
<evidence type="ECO:0008006" key="5">
    <source>
        <dbReference type="Google" id="ProtNLM"/>
    </source>
</evidence>
<reference evidence="3" key="1">
    <citation type="submission" date="2014-01" db="EMBL/GenBank/DDBJ databases">
        <title>The genome of the white-rot fungus Pycnoporus cinnabarinus: a basidiomycete model with a versatile arsenal for lignocellulosic biomass breakdown.</title>
        <authorList>
            <person name="Levasseur A."/>
            <person name="Lomascolo A."/>
            <person name="Ruiz-Duenas F.J."/>
            <person name="Uzan E."/>
            <person name="Piumi F."/>
            <person name="Kues U."/>
            <person name="Ram A.F.J."/>
            <person name="Murat C."/>
            <person name="Haon M."/>
            <person name="Benoit I."/>
            <person name="Arfi Y."/>
            <person name="Chevret D."/>
            <person name="Drula E."/>
            <person name="Kwon M.J."/>
            <person name="Gouret P."/>
            <person name="Lesage-Meessen L."/>
            <person name="Lombard V."/>
            <person name="Mariette J."/>
            <person name="Noirot C."/>
            <person name="Park J."/>
            <person name="Patyshakuliyeva A."/>
            <person name="Wieneger R.A.B."/>
            <person name="Wosten H.A.B."/>
            <person name="Martin F."/>
            <person name="Coutinho P.M."/>
            <person name="de Vries R."/>
            <person name="Martinez A.T."/>
            <person name="Klopp C."/>
            <person name="Pontarotti P."/>
            <person name="Henrissat B."/>
            <person name="Record E."/>
        </authorList>
    </citation>
    <scope>NUCLEOTIDE SEQUENCE [LARGE SCALE GENOMIC DNA]</scope>
    <source>
        <strain evidence="3">BRFM137</strain>
    </source>
</reference>
<dbReference type="HOGENOM" id="CLU_980529_0_0_1"/>
<dbReference type="PANTHER" id="PTHR43272:SF33">
    <property type="entry name" value="AMP-BINDING DOMAIN-CONTAINING PROTEIN-RELATED"/>
    <property type="match status" value="1"/>
</dbReference>
<proteinExistence type="predicted"/>
<gene>
    <name evidence="3" type="ORF">BN946_scf184801.g55</name>
</gene>
<dbReference type="AlphaFoldDB" id="A0A060S8R5"/>